<dbReference type="InterPro" id="IPR029052">
    <property type="entry name" value="Metallo-depent_PP-like"/>
</dbReference>
<dbReference type="GO" id="GO:0009245">
    <property type="term" value="P:lipid A biosynthetic process"/>
    <property type="evidence" value="ECO:0007669"/>
    <property type="project" value="TreeGrafter"/>
</dbReference>
<evidence type="ECO:0000259" key="3">
    <source>
        <dbReference type="Pfam" id="PF00149"/>
    </source>
</evidence>
<evidence type="ECO:0000313" key="5">
    <source>
        <dbReference type="Proteomes" id="UP001205843"/>
    </source>
</evidence>
<dbReference type="InterPro" id="IPR051158">
    <property type="entry name" value="Metallophosphoesterase_sf"/>
</dbReference>
<dbReference type="Proteomes" id="UP001205843">
    <property type="component" value="Unassembled WGS sequence"/>
</dbReference>
<dbReference type="Gene3D" id="3.60.21.10">
    <property type="match status" value="1"/>
</dbReference>
<dbReference type="GO" id="GO:0046872">
    <property type="term" value="F:metal ion binding"/>
    <property type="evidence" value="ECO:0007669"/>
    <property type="project" value="UniProtKB-KW"/>
</dbReference>
<proteinExistence type="predicted"/>
<protein>
    <submittedName>
        <fullName evidence="4">MPP superfamily phosphohydrolase</fullName>
    </submittedName>
</protein>
<dbReference type="PANTHER" id="PTHR31302:SF31">
    <property type="entry name" value="PHOSPHODIESTERASE YAEI"/>
    <property type="match status" value="1"/>
</dbReference>
<dbReference type="RefSeq" id="WP_253478787.1">
    <property type="nucleotide sequence ID" value="NZ_JALJXV010000006.1"/>
</dbReference>
<comment type="caution">
    <text evidence="4">The sequence shown here is derived from an EMBL/GenBank/DDBJ whole genome shotgun (WGS) entry which is preliminary data.</text>
</comment>
<keyword evidence="2" id="KW-0378">Hydrolase</keyword>
<sequence length="332" mass="36750">MAQEPPDLFAHLDGRVPAEQVRRRLDREGPGGEPVVDWRHRRLHPENWGVTRSMLTAVLRATGLYERGRRNARRFRLRRRRLVLPGLAPALDGYRLLQLSDLHLDVDHTFARELARRIAGVTSDSCVITGDFRFSTDGPIEPMLRAIDVLRPALPQSVYAVLGNHDSITMIPPLEARGIRVLFNESALIHHQDGVLALAGVDDPHYFDCADPRRAAAGLPADVPRLLLAHSPECYVEAEEAGFDAMLCGHTHGGQIRLPGDVAVLTNARCPRRYCHGAWRYRRLYGYTSAGTGSSVLDVRFNCPPEVLLHVLRPASPQGVGLSSADSGSIVR</sequence>
<dbReference type="AlphaFoldDB" id="A0AAE3KC64"/>
<evidence type="ECO:0000256" key="2">
    <source>
        <dbReference type="ARBA" id="ARBA00022801"/>
    </source>
</evidence>
<name>A0AAE3KC64_9GAMM</name>
<dbReference type="PANTHER" id="PTHR31302">
    <property type="entry name" value="TRANSMEMBRANE PROTEIN WITH METALLOPHOSPHOESTERASE DOMAIN-RELATED"/>
    <property type="match status" value="1"/>
</dbReference>
<dbReference type="GO" id="GO:0008758">
    <property type="term" value="F:UDP-2,3-diacylglucosamine hydrolase activity"/>
    <property type="evidence" value="ECO:0007669"/>
    <property type="project" value="TreeGrafter"/>
</dbReference>
<dbReference type="SUPFAM" id="SSF56300">
    <property type="entry name" value="Metallo-dependent phosphatases"/>
    <property type="match status" value="1"/>
</dbReference>
<evidence type="ECO:0000313" key="4">
    <source>
        <dbReference type="EMBL" id="MCP1675381.1"/>
    </source>
</evidence>
<organism evidence="4 5">
    <name type="scientific">Natronocella acetinitrilica</name>
    <dbReference type="NCBI Taxonomy" id="414046"/>
    <lineage>
        <taxon>Bacteria</taxon>
        <taxon>Pseudomonadati</taxon>
        <taxon>Pseudomonadota</taxon>
        <taxon>Gammaproteobacteria</taxon>
        <taxon>Chromatiales</taxon>
        <taxon>Ectothiorhodospiraceae</taxon>
        <taxon>Natronocella</taxon>
    </lineage>
</organism>
<dbReference type="GO" id="GO:0016020">
    <property type="term" value="C:membrane"/>
    <property type="evidence" value="ECO:0007669"/>
    <property type="project" value="GOC"/>
</dbReference>
<reference evidence="4" key="1">
    <citation type="submission" date="2022-03" db="EMBL/GenBank/DDBJ databases">
        <title>Genomic Encyclopedia of Type Strains, Phase III (KMG-III): the genomes of soil and plant-associated and newly described type strains.</title>
        <authorList>
            <person name="Whitman W."/>
        </authorList>
    </citation>
    <scope>NUCLEOTIDE SEQUENCE</scope>
    <source>
        <strain evidence="4">ANL 6-2</strain>
    </source>
</reference>
<keyword evidence="5" id="KW-1185">Reference proteome</keyword>
<keyword evidence="1" id="KW-0479">Metal-binding</keyword>
<dbReference type="Pfam" id="PF00149">
    <property type="entry name" value="Metallophos"/>
    <property type="match status" value="1"/>
</dbReference>
<accession>A0AAE3KC64</accession>
<dbReference type="EMBL" id="JALJXV010000006">
    <property type="protein sequence ID" value="MCP1675381.1"/>
    <property type="molecule type" value="Genomic_DNA"/>
</dbReference>
<dbReference type="InterPro" id="IPR004843">
    <property type="entry name" value="Calcineurin-like_PHP"/>
</dbReference>
<gene>
    <name evidence="4" type="ORF">J2T57_002531</name>
</gene>
<evidence type="ECO:0000256" key="1">
    <source>
        <dbReference type="ARBA" id="ARBA00022723"/>
    </source>
</evidence>
<feature type="domain" description="Calcineurin-like phosphoesterase" evidence="3">
    <location>
        <begin position="95"/>
        <end position="253"/>
    </location>
</feature>